<dbReference type="EMBL" id="UHDO01000001">
    <property type="protein sequence ID" value="SUM42748.1"/>
    <property type="molecule type" value="Genomic_DNA"/>
</dbReference>
<organism evidence="1 3">
    <name type="scientific">Staphylococcus petrasii</name>
    <dbReference type="NCBI Taxonomy" id="1276936"/>
    <lineage>
        <taxon>Bacteria</taxon>
        <taxon>Bacillati</taxon>
        <taxon>Bacillota</taxon>
        <taxon>Bacilli</taxon>
        <taxon>Bacillales</taxon>
        <taxon>Staphylococcaceae</taxon>
        <taxon>Staphylococcus</taxon>
    </lineage>
</organism>
<dbReference type="EMBL" id="SRLS01000015">
    <property type="protein sequence ID" value="TGE16337.1"/>
    <property type="molecule type" value="Genomic_DNA"/>
</dbReference>
<protein>
    <submittedName>
        <fullName evidence="1">Uncharacterized protein</fullName>
    </submittedName>
</protein>
<reference evidence="1 3" key="1">
    <citation type="submission" date="2018-06" db="EMBL/GenBank/DDBJ databases">
        <authorList>
            <consortium name="Pathogen Informatics"/>
            <person name="Doyle S."/>
        </authorList>
    </citation>
    <scope>NUCLEOTIDE SEQUENCE [LARGE SCALE GENOMIC DNA]</scope>
    <source>
        <strain evidence="1 3">NCTC13830</strain>
    </source>
</reference>
<dbReference type="AlphaFoldDB" id="A0A380FXN7"/>
<evidence type="ECO:0000313" key="1">
    <source>
        <dbReference type="EMBL" id="SUM42748.1"/>
    </source>
</evidence>
<evidence type="ECO:0000313" key="4">
    <source>
        <dbReference type="Proteomes" id="UP000297598"/>
    </source>
</evidence>
<accession>A0A380FXN7</accession>
<keyword evidence="4" id="KW-1185">Reference proteome</keyword>
<sequence>MELNFNDDKKIFPKELQEYYSKKKLGDINMDDTDLKYSYDQETELLTLGNEREEVIFKFLKNKTEFPKDVQTTNDLNHYLYNSQKIVEVDSNDVIIRIGNKNVPMNYWKLDKKGRQIDSKLFFKAPEFSKRDFIKWKLKTDNQNISIKLKRVSNEHSAYIKKYLYFNKGLKITLYLSPKDKVDITIGTEFKEKLTTKDIINALDIQLSFFNNSIIINDIDMKKYPFKFNDIDFEDKYLKIKNSYNFWNKVIEVEKYLKLNFKVKFPIDNKTNILLDKLIISFVFNEEFRENIVISNAKFKVASENDIQDAINEFKDDSILGVAWIEEEKVNLFNKKITLTKYFRLTNYNIRNIQTDKSNLTIKFEFDKNEDTIVSSKYILDKDIEFDLNGDVAKEFKYIPQYKDRILSNY</sequence>
<dbReference type="Proteomes" id="UP000297598">
    <property type="component" value="Unassembled WGS sequence"/>
</dbReference>
<evidence type="ECO:0000313" key="2">
    <source>
        <dbReference type="EMBL" id="TGE16337.1"/>
    </source>
</evidence>
<reference evidence="2 4" key="2">
    <citation type="submission" date="2019-04" db="EMBL/GenBank/DDBJ databases">
        <title>Genomic characterization of Staphylococcus petrasii strains.</title>
        <authorList>
            <person name="Vrbovska V."/>
            <person name="Kovarovic V."/>
            <person name="Maslanova I."/>
            <person name="Indrakova A."/>
            <person name="Petras P."/>
            <person name="Sedo O."/>
            <person name="Svec P."/>
            <person name="Fisarova L."/>
            <person name="Sedlacek I."/>
            <person name="Doskar J."/>
            <person name="Pantucek R."/>
        </authorList>
    </citation>
    <scope>NUCLEOTIDE SEQUENCE [LARGE SCALE GENOMIC DNA]</scope>
    <source>
        <strain evidence="2 4">P5404</strain>
    </source>
</reference>
<dbReference type="RefSeq" id="WP_115359098.1">
    <property type="nucleotide sequence ID" value="NZ_SRLF01000009.1"/>
</dbReference>
<name>A0A380FXN7_9STAP</name>
<dbReference type="Proteomes" id="UP000254047">
    <property type="component" value="Unassembled WGS sequence"/>
</dbReference>
<gene>
    <name evidence="2" type="ORF">BJR09_09440</name>
    <name evidence="1" type="ORF">NCTC13830_00270</name>
</gene>
<proteinExistence type="predicted"/>
<evidence type="ECO:0000313" key="3">
    <source>
        <dbReference type="Proteomes" id="UP000254047"/>
    </source>
</evidence>